<dbReference type="SUPFAM" id="SSF51445">
    <property type="entry name" value="(Trans)glycosidases"/>
    <property type="match status" value="1"/>
</dbReference>
<sequence length="215" mass="23946">MNAVIYGVDISNHQPSIDLMKLKREGFEFAIIKATEGGGFRDAYFRRHLNAATAAGMYTGAYVYVLAIATPRDHADALEAVCPDRSIPIALDIEQGSGTHVQHWRDVHAEIESRGYRVFLTYLPRWYWRQCGKPDLEGFAPLWSSLYPDHHLGYASVIFQRSGTAGWEGYGGLPVLLWQFTSSAQTAGHIIDANAFRGSREDLAALFGQELILTP</sequence>
<protein>
    <recommendedName>
        <fullName evidence="4">Lysozyme</fullName>
        <ecNumber evidence="4">3.2.1.17</ecNumber>
    </recommendedName>
</protein>
<keyword evidence="2 4" id="KW-0378">Hydrolase</keyword>
<dbReference type="EMBL" id="JAVDYF010000001">
    <property type="protein sequence ID" value="MDR7355477.1"/>
    <property type="molecule type" value="Genomic_DNA"/>
</dbReference>
<dbReference type="PROSITE" id="PS00953">
    <property type="entry name" value="GLYCOSYL_HYDROL_F25_1"/>
    <property type="match status" value="1"/>
</dbReference>
<accession>A0ABU2BA08</accession>
<gene>
    <name evidence="5" type="ORF">J2S37_002015</name>
</gene>
<dbReference type="InterPro" id="IPR018077">
    <property type="entry name" value="Glyco_hydro_fam25_subgr"/>
</dbReference>
<organism evidence="5 6">
    <name type="scientific">Corynebacterium felinum</name>
    <dbReference type="NCBI Taxonomy" id="131318"/>
    <lineage>
        <taxon>Bacteria</taxon>
        <taxon>Bacillati</taxon>
        <taxon>Actinomycetota</taxon>
        <taxon>Actinomycetes</taxon>
        <taxon>Mycobacteriales</taxon>
        <taxon>Corynebacteriaceae</taxon>
        <taxon>Corynebacterium</taxon>
    </lineage>
</organism>
<dbReference type="RefSeq" id="WP_277104114.1">
    <property type="nucleotide sequence ID" value="NZ_BAAAJS010000001.1"/>
</dbReference>
<comment type="catalytic activity">
    <reaction evidence="4">
        <text>Hydrolysis of (1-&gt;4)-beta-linkages between N-acetylmuramic acid and N-acetyl-D-glucosamine residues in a peptidoglycan and between N-acetyl-D-glucosamine residues in chitodextrins.</text>
        <dbReference type="EC" id="3.2.1.17"/>
    </reaction>
</comment>
<proteinExistence type="inferred from homology"/>
<dbReference type="PANTHER" id="PTHR34135:SF2">
    <property type="entry name" value="LYSOZYME"/>
    <property type="match status" value="1"/>
</dbReference>
<dbReference type="EC" id="3.2.1.17" evidence="4"/>
<dbReference type="InterPro" id="IPR008270">
    <property type="entry name" value="Glyco_hydro_25_AS"/>
</dbReference>
<name>A0ABU2BA08_9CORY</name>
<dbReference type="InterPro" id="IPR002053">
    <property type="entry name" value="Glyco_hydro_25"/>
</dbReference>
<dbReference type="Proteomes" id="UP001183619">
    <property type="component" value="Unassembled WGS sequence"/>
</dbReference>
<dbReference type="PANTHER" id="PTHR34135">
    <property type="entry name" value="LYSOZYME"/>
    <property type="match status" value="1"/>
</dbReference>
<dbReference type="Gene3D" id="3.20.20.80">
    <property type="entry name" value="Glycosidases"/>
    <property type="match status" value="1"/>
</dbReference>
<dbReference type="CDD" id="cd00599">
    <property type="entry name" value="GH25_muramidase"/>
    <property type="match status" value="1"/>
</dbReference>
<evidence type="ECO:0000256" key="3">
    <source>
        <dbReference type="ARBA" id="ARBA00023295"/>
    </source>
</evidence>
<keyword evidence="6" id="KW-1185">Reference proteome</keyword>
<comment type="caution">
    <text evidence="5">The sequence shown here is derived from an EMBL/GenBank/DDBJ whole genome shotgun (WGS) entry which is preliminary data.</text>
</comment>
<dbReference type="InterPro" id="IPR017853">
    <property type="entry name" value="GH"/>
</dbReference>
<comment type="similarity">
    <text evidence="1 4">Belongs to the glycosyl hydrolase 25 family.</text>
</comment>
<keyword evidence="3 4" id="KW-0326">Glycosidase</keyword>
<evidence type="ECO:0000256" key="1">
    <source>
        <dbReference type="ARBA" id="ARBA00010646"/>
    </source>
</evidence>
<dbReference type="SMART" id="SM00641">
    <property type="entry name" value="Glyco_25"/>
    <property type="match status" value="1"/>
</dbReference>
<evidence type="ECO:0000256" key="2">
    <source>
        <dbReference type="ARBA" id="ARBA00022801"/>
    </source>
</evidence>
<evidence type="ECO:0000313" key="6">
    <source>
        <dbReference type="Proteomes" id="UP001183619"/>
    </source>
</evidence>
<reference evidence="5 6" key="1">
    <citation type="submission" date="2023-07" db="EMBL/GenBank/DDBJ databases">
        <title>Sequencing the genomes of 1000 actinobacteria strains.</title>
        <authorList>
            <person name="Klenk H.-P."/>
        </authorList>
    </citation>
    <scope>NUCLEOTIDE SEQUENCE [LARGE SCALE GENOMIC DNA]</scope>
    <source>
        <strain evidence="5 6">DSM 44508</strain>
    </source>
</reference>
<evidence type="ECO:0000313" key="5">
    <source>
        <dbReference type="EMBL" id="MDR7355477.1"/>
    </source>
</evidence>
<dbReference type="Pfam" id="PF01183">
    <property type="entry name" value="Glyco_hydro_25"/>
    <property type="match status" value="1"/>
</dbReference>
<dbReference type="PROSITE" id="PS51904">
    <property type="entry name" value="GLYCOSYL_HYDROL_F25_2"/>
    <property type="match status" value="1"/>
</dbReference>
<evidence type="ECO:0000256" key="4">
    <source>
        <dbReference type="RuleBase" id="RU361176"/>
    </source>
</evidence>